<accession>K0YHM2</accession>
<dbReference type="SMART" id="SM00418">
    <property type="entry name" value="HTH_ARSR"/>
    <property type="match status" value="1"/>
</dbReference>
<dbReference type="InterPro" id="IPR051011">
    <property type="entry name" value="Metal_resp_trans_reg"/>
</dbReference>
<dbReference type="PROSITE" id="PS50987">
    <property type="entry name" value="HTH_ARSR_2"/>
    <property type="match status" value="1"/>
</dbReference>
<keyword evidence="3" id="KW-0804">Transcription</keyword>
<evidence type="ECO:0000313" key="6">
    <source>
        <dbReference type="EMBL" id="EJZ82618.1"/>
    </source>
</evidence>
<dbReference type="EMBL" id="AHAE01000024">
    <property type="protein sequence ID" value="EJZ82618.1"/>
    <property type="molecule type" value="Genomic_DNA"/>
</dbReference>
<dbReference type="InterPro" id="IPR036388">
    <property type="entry name" value="WH-like_DNA-bd_sf"/>
</dbReference>
<dbReference type="GO" id="GO:0003700">
    <property type="term" value="F:DNA-binding transcription factor activity"/>
    <property type="evidence" value="ECO:0007669"/>
    <property type="project" value="InterPro"/>
</dbReference>
<dbReference type="PANTHER" id="PTHR43132:SF2">
    <property type="entry name" value="ARSENICAL RESISTANCE OPERON REPRESSOR ARSR-RELATED"/>
    <property type="match status" value="1"/>
</dbReference>
<dbReference type="SUPFAM" id="SSF46785">
    <property type="entry name" value="Winged helix' DNA-binding domain"/>
    <property type="match status" value="1"/>
</dbReference>
<dbReference type="RefSeq" id="WP_004600326.1">
    <property type="nucleotide sequence ID" value="NZ_JH815192.1"/>
</dbReference>
<keyword evidence="7" id="KW-1185">Reference proteome</keyword>
<dbReference type="GO" id="GO:0003677">
    <property type="term" value="F:DNA binding"/>
    <property type="evidence" value="ECO:0007669"/>
    <property type="project" value="UniProtKB-KW"/>
</dbReference>
<feature type="region of interest" description="Disordered" evidence="4">
    <location>
        <begin position="126"/>
        <end position="169"/>
    </location>
</feature>
<dbReference type="NCBIfam" id="NF033788">
    <property type="entry name" value="HTH_metalloreg"/>
    <property type="match status" value="1"/>
</dbReference>
<protein>
    <recommendedName>
        <fullName evidence="5">HTH arsR-type domain-containing protein</fullName>
    </recommendedName>
</protein>
<dbReference type="CDD" id="cd00090">
    <property type="entry name" value="HTH_ARSR"/>
    <property type="match status" value="1"/>
</dbReference>
<dbReference type="InterPro" id="IPR011991">
    <property type="entry name" value="ArsR-like_HTH"/>
</dbReference>
<dbReference type="Gene3D" id="1.10.10.10">
    <property type="entry name" value="Winged helix-like DNA-binding domain superfamily/Winged helix DNA-binding domain"/>
    <property type="match status" value="1"/>
</dbReference>
<reference evidence="6 7" key="1">
    <citation type="submission" date="2012-08" db="EMBL/GenBank/DDBJ databases">
        <title>The Genome Sequence of Turicella otitidis ATCC 51513.</title>
        <authorList>
            <consortium name="The Broad Institute Genome Sequencing Platform"/>
            <person name="Earl A."/>
            <person name="Ward D."/>
            <person name="Feldgarden M."/>
            <person name="Gevers D."/>
            <person name="Huys G."/>
            <person name="Walker B."/>
            <person name="Young S.K."/>
            <person name="Zeng Q."/>
            <person name="Gargeya S."/>
            <person name="Fitzgerald M."/>
            <person name="Haas B."/>
            <person name="Abouelleil A."/>
            <person name="Alvarado L."/>
            <person name="Arachchi H.M."/>
            <person name="Berlin A.M."/>
            <person name="Chapman S.B."/>
            <person name="Goldberg J."/>
            <person name="Griggs A."/>
            <person name="Gujja S."/>
            <person name="Hansen M."/>
            <person name="Howarth C."/>
            <person name="Imamovic A."/>
            <person name="Larimer J."/>
            <person name="McCowen C."/>
            <person name="Montmayeur A."/>
            <person name="Murphy C."/>
            <person name="Neiman D."/>
            <person name="Pearson M."/>
            <person name="Priest M."/>
            <person name="Roberts A."/>
            <person name="Saif S."/>
            <person name="Shea T."/>
            <person name="Sisk P."/>
            <person name="Sykes S."/>
            <person name="Wortman J."/>
            <person name="Nusbaum C."/>
            <person name="Birren B."/>
        </authorList>
    </citation>
    <scope>NUCLEOTIDE SEQUENCE [LARGE SCALE GENOMIC DNA]</scope>
    <source>
        <strain evidence="6 7">ATCC 51513</strain>
    </source>
</reference>
<evidence type="ECO:0000259" key="5">
    <source>
        <dbReference type="PROSITE" id="PS50987"/>
    </source>
</evidence>
<dbReference type="PRINTS" id="PR00778">
    <property type="entry name" value="HTHARSR"/>
</dbReference>
<evidence type="ECO:0000256" key="4">
    <source>
        <dbReference type="SAM" id="MobiDB-lite"/>
    </source>
</evidence>
<dbReference type="eggNOG" id="COG0640">
    <property type="taxonomic scope" value="Bacteria"/>
</dbReference>
<dbReference type="Pfam" id="PF01022">
    <property type="entry name" value="HTH_5"/>
    <property type="match status" value="1"/>
</dbReference>
<keyword evidence="1" id="KW-0805">Transcription regulation</keyword>
<evidence type="ECO:0000313" key="7">
    <source>
        <dbReference type="Proteomes" id="UP000006078"/>
    </source>
</evidence>
<dbReference type="Proteomes" id="UP000006078">
    <property type="component" value="Unassembled WGS sequence"/>
</dbReference>
<proteinExistence type="predicted"/>
<comment type="caution">
    <text evidence="6">The sequence shown here is derived from an EMBL/GenBank/DDBJ whole genome shotgun (WGS) entry which is preliminary data.</text>
</comment>
<organism evidence="6 7">
    <name type="scientific">Corynebacterium otitidis ATCC 51513</name>
    <dbReference type="NCBI Taxonomy" id="883169"/>
    <lineage>
        <taxon>Bacteria</taxon>
        <taxon>Bacillati</taxon>
        <taxon>Actinomycetota</taxon>
        <taxon>Actinomycetes</taxon>
        <taxon>Mycobacteriales</taxon>
        <taxon>Corynebacteriaceae</taxon>
        <taxon>Corynebacterium</taxon>
    </lineage>
</organism>
<gene>
    <name evidence="6" type="ORF">HMPREF9719_00436</name>
</gene>
<keyword evidence="2" id="KW-0238">DNA-binding</keyword>
<dbReference type="OrthoDB" id="3400172at2"/>
<sequence>MAGHFAENPGRSGAPLDDPAVCRAAGVLAALDSPLRITLCRLLGRRPHVVRELVAALGRSQPLVSQHLKILRTAGVVAAERRGREVSYRLARPEVAVLIDLAAELARRIETGDETPIELRELSLAAAQPAEDDGAPEAPARPAGALAAIAPEEPAAEADPEAGALRPPC</sequence>
<dbReference type="PANTHER" id="PTHR43132">
    <property type="entry name" value="ARSENICAL RESISTANCE OPERON REPRESSOR ARSR-RELATED"/>
    <property type="match status" value="1"/>
</dbReference>
<dbReference type="InterPro" id="IPR036390">
    <property type="entry name" value="WH_DNA-bd_sf"/>
</dbReference>
<feature type="domain" description="HTH arsR-type" evidence="5">
    <location>
        <begin position="16"/>
        <end position="110"/>
    </location>
</feature>
<dbReference type="InterPro" id="IPR001845">
    <property type="entry name" value="HTH_ArsR_DNA-bd_dom"/>
</dbReference>
<feature type="compositionally biased region" description="Low complexity" evidence="4">
    <location>
        <begin position="136"/>
        <end position="153"/>
    </location>
</feature>
<evidence type="ECO:0000256" key="1">
    <source>
        <dbReference type="ARBA" id="ARBA00023015"/>
    </source>
</evidence>
<name>K0YHM2_9CORY</name>
<evidence type="ECO:0000256" key="3">
    <source>
        <dbReference type="ARBA" id="ARBA00023163"/>
    </source>
</evidence>
<dbReference type="HOGENOM" id="CLU_142742_0_0_11"/>
<dbReference type="AlphaFoldDB" id="K0YHM2"/>
<evidence type="ECO:0000256" key="2">
    <source>
        <dbReference type="ARBA" id="ARBA00023125"/>
    </source>
</evidence>